<reference evidence="2" key="1">
    <citation type="submission" date="2020-11" db="EMBL/GenBank/DDBJ databases">
        <authorList>
            <consortium name="DOE Joint Genome Institute"/>
            <person name="Ahrendt S."/>
            <person name="Riley R."/>
            <person name="Andreopoulos W."/>
            <person name="Labutti K."/>
            <person name="Pangilinan J."/>
            <person name="Ruiz-Duenas F.J."/>
            <person name="Barrasa J.M."/>
            <person name="Sanchez-Garcia M."/>
            <person name="Camarero S."/>
            <person name="Miyauchi S."/>
            <person name="Serrano A."/>
            <person name="Linde D."/>
            <person name="Babiker R."/>
            <person name="Drula E."/>
            <person name="Ayuso-Fernandez I."/>
            <person name="Pacheco R."/>
            <person name="Padilla G."/>
            <person name="Ferreira P."/>
            <person name="Barriuso J."/>
            <person name="Kellner H."/>
            <person name="Castanera R."/>
            <person name="Alfaro M."/>
            <person name="Ramirez L."/>
            <person name="Pisabarro A.G."/>
            <person name="Kuo A."/>
            <person name="Tritt A."/>
            <person name="Lipzen A."/>
            <person name="He G."/>
            <person name="Yan M."/>
            <person name="Ng V."/>
            <person name="Cullen D."/>
            <person name="Martin F."/>
            <person name="Rosso M.-N."/>
            <person name="Henrissat B."/>
            <person name="Hibbett D."/>
            <person name="Martinez A.T."/>
            <person name="Grigoriev I.V."/>
        </authorList>
    </citation>
    <scope>NUCLEOTIDE SEQUENCE</scope>
    <source>
        <strain evidence="2">AH 40177</strain>
    </source>
</reference>
<dbReference type="Proteomes" id="UP000772434">
    <property type="component" value="Unassembled WGS sequence"/>
</dbReference>
<organism evidence="2 3">
    <name type="scientific">Rhodocollybia butyracea</name>
    <dbReference type="NCBI Taxonomy" id="206335"/>
    <lineage>
        <taxon>Eukaryota</taxon>
        <taxon>Fungi</taxon>
        <taxon>Dikarya</taxon>
        <taxon>Basidiomycota</taxon>
        <taxon>Agaricomycotina</taxon>
        <taxon>Agaricomycetes</taxon>
        <taxon>Agaricomycetidae</taxon>
        <taxon>Agaricales</taxon>
        <taxon>Marasmiineae</taxon>
        <taxon>Omphalotaceae</taxon>
        <taxon>Rhodocollybia</taxon>
    </lineage>
</organism>
<sequence>MVLNILTNLTALAAAATPFFITNTAGTQAIDIADAVCTQLQPIQMFEKGSTASQLYDIVSSTINGVTQYQIQSNNCLGFSISYPGETTGSQALRAQTVLQPASKLFFTISPGIPGVNSGPFNIIFNSSSLGPLYLTGWSADPAFSATGPVCVLLNVHLYPSS</sequence>
<evidence type="ECO:0000256" key="1">
    <source>
        <dbReference type="SAM" id="SignalP"/>
    </source>
</evidence>
<dbReference type="EMBL" id="JADNRY010000045">
    <property type="protein sequence ID" value="KAF9070005.1"/>
    <property type="molecule type" value="Genomic_DNA"/>
</dbReference>
<name>A0A9P5U7K1_9AGAR</name>
<feature type="signal peptide" evidence="1">
    <location>
        <begin position="1"/>
        <end position="15"/>
    </location>
</feature>
<keyword evidence="1" id="KW-0732">Signal</keyword>
<evidence type="ECO:0000313" key="2">
    <source>
        <dbReference type="EMBL" id="KAF9070005.1"/>
    </source>
</evidence>
<protein>
    <submittedName>
        <fullName evidence="2">Uncharacterized protein</fullName>
    </submittedName>
</protein>
<comment type="caution">
    <text evidence="2">The sequence shown here is derived from an EMBL/GenBank/DDBJ whole genome shotgun (WGS) entry which is preliminary data.</text>
</comment>
<keyword evidence="3" id="KW-1185">Reference proteome</keyword>
<evidence type="ECO:0000313" key="3">
    <source>
        <dbReference type="Proteomes" id="UP000772434"/>
    </source>
</evidence>
<dbReference type="AlphaFoldDB" id="A0A9P5U7K1"/>
<proteinExistence type="predicted"/>
<feature type="chain" id="PRO_5040197732" evidence="1">
    <location>
        <begin position="16"/>
        <end position="162"/>
    </location>
</feature>
<accession>A0A9P5U7K1</accession>
<gene>
    <name evidence="2" type="ORF">BDP27DRAFT_1447298</name>
</gene>